<dbReference type="InterPro" id="IPR036910">
    <property type="entry name" value="HMG_box_dom_sf"/>
</dbReference>
<dbReference type="PANTHER" id="PTHR10270:SF327">
    <property type="entry name" value="PROTEIN CBG16280"/>
    <property type="match status" value="1"/>
</dbReference>
<comment type="caution">
    <text evidence="5">The sequence shown here is derived from an EMBL/GenBank/DDBJ whole genome shotgun (WGS) entry which is preliminary data.</text>
</comment>
<evidence type="ECO:0000256" key="1">
    <source>
        <dbReference type="ARBA" id="ARBA00023125"/>
    </source>
</evidence>
<dbReference type="Proteomes" id="UP001359485">
    <property type="component" value="Unassembled WGS sequence"/>
</dbReference>
<feature type="region of interest" description="Disordered" evidence="3">
    <location>
        <begin position="166"/>
        <end position="191"/>
    </location>
</feature>
<dbReference type="Gene3D" id="1.10.30.10">
    <property type="entry name" value="High mobility group box domain"/>
    <property type="match status" value="1"/>
</dbReference>
<accession>A0ABR1B0X3</accession>
<dbReference type="SUPFAM" id="SSF47095">
    <property type="entry name" value="HMG-box"/>
    <property type="match status" value="1"/>
</dbReference>
<protein>
    <recommendedName>
        <fullName evidence="4">HMG box domain-containing protein</fullName>
    </recommendedName>
</protein>
<dbReference type="PANTHER" id="PTHR10270">
    <property type="entry name" value="SOX TRANSCRIPTION FACTOR"/>
    <property type="match status" value="1"/>
</dbReference>
<sequence>MCLYWCVGSASVAPPSLTRPNAACRRPQFDKVDLSAKWQVKTFSGTFSFQVVVLFRKRYQCDGWCAVLLRGPLVRIRKMSNGYPFGLRIETNGESLASHGESHIKRPMNAFMVWSRIQRRKIALDNPKMHNSEISKRLGAEWKLLTEIEKRPFIDEAKRLRAMHMKEHPDYKYKPRRKPKSSLQQKQNRPNCFPGFPLPYLTSAAGSPHALDYSSVPPYFGSAFDAVNLSKLVAGPNEVGGNNNSGDQSSCPTSAAAAAAAAAAAVSSFYSLYPTGSSASKTYQPHHGTQIPALFQTPSLVSLCGGGHSPTSPSQYRPYTTQANSHSSSETLEMPKLRRPVSVIF</sequence>
<keyword evidence="1 2" id="KW-0238">DNA-binding</keyword>
<dbReference type="PROSITE" id="PS50118">
    <property type="entry name" value="HMG_BOX_2"/>
    <property type="match status" value="1"/>
</dbReference>
<feature type="DNA-binding region" description="HMG box" evidence="2">
    <location>
        <begin position="104"/>
        <end position="172"/>
    </location>
</feature>
<evidence type="ECO:0000259" key="4">
    <source>
        <dbReference type="PROSITE" id="PS50118"/>
    </source>
</evidence>
<evidence type="ECO:0000256" key="2">
    <source>
        <dbReference type="PROSITE-ProRule" id="PRU00267"/>
    </source>
</evidence>
<feature type="domain" description="HMG box" evidence="4">
    <location>
        <begin position="104"/>
        <end position="172"/>
    </location>
</feature>
<keyword evidence="6" id="KW-1185">Reference proteome</keyword>
<feature type="compositionally biased region" description="Polar residues" evidence="3">
    <location>
        <begin position="309"/>
        <end position="331"/>
    </location>
</feature>
<dbReference type="CDD" id="cd22028">
    <property type="entry name" value="HMG-box_SoxA_SoxB_SoxG"/>
    <property type="match status" value="1"/>
</dbReference>
<dbReference type="InterPro" id="IPR009071">
    <property type="entry name" value="HMG_box_dom"/>
</dbReference>
<gene>
    <name evidence="5" type="ORF">RUM44_007473</name>
</gene>
<dbReference type="EMBL" id="JAWJWF010000005">
    <property type="protein sequence ID" value="KAK6632431.1"/>
    <property type="molecule type" value="Genomic_DNA"/>
</dbReference>
<name>A0ABR1B0X3_POLSC</name>
<evidence type="ECO:0000313" key="6">
    <source>
        <dbReference type="Proteomes" id="UP001359485"/>
    </source>
</evidence>
<dbReference type="Pfam" id="PF00505">
    <property type="entry name" value="HMG_box"/>
    <property type="match status" value="1"/>
</dbReference>
<evidence type="ECO:0000313" key="5">
    <source>
        <dbReference type="EMBL" id="KAK6632431.1"/>
    </source>
</evidence>
<feature type="region of interest" description="Disordered" evidence="3">
    <location>
        <begin position="306"/>
        <end position="334"/>
    </location>
</feature>
<organism evidence="5 6">
    <name type="scientific">Polyplax serrata</name>
    <name type="common">Common mouse louse</name>
    <dbReference type="NCBI Taxonomy" id="468196"/>
    <lineage>
        <taxon>Eukaryota</taxon>
        <taxon>Metazoa</taxon>
        <taxon>Ecdysozoa</taxon>
        <taxon>Arthropoda</taxon>
        <taxon>Hexapoda</taxon>
        <taxon>Insecta</taxon>
        <taxon>Pterygota</taxon>
        <taxon>Neoptera</taxon>
        <taxon>Paraneoptera</taxon>
        <taxon>Psocodea</taxon>
        <taxon>Troctomorpha</taxon>
        <taxon>Phthiraptera</taxon>
        <taxon>Anoplura</taxon>
        <taxon>Polyplacidae</taxon>
        <taxon>Polyplax</taxon>
    </lineage>
</organism>
<keyword evidence="2" id="KW-0539">Nucleus</keyword>
<proteinExistence type="predicted"/>
<dbReference type="InterPro" id="IPR050140">
    <property type="entry name" value="SRY-related_HMG-box_TF-like"/>
</dbReference>
<reference evidence="5 6" key="1">
    <citation type="submission" date="2023-09" db="EMBL/GenBank/DDBJ databases">
        <title>Genomes of two closely related lineages of the louse Polyplax serrata with different host specificities.</title>
        <authorList>
            <person name="Martinu J."/>
            <person name="Tarabai H."/>
            <person name="Stefka J."/>
            <person name="Hypsa V."/>
        </authorList>
    </citation>
    <scope>NUCLEOTIDE SEQUENCE [LARGE SCALE GENOMIC DNA]</scope>
    <source>
        <strain evidence="5">98ZLc_SE</strain>
    </source>
</reference>
<dbReference type="SMART" id="SM00398">
    <property type="entry name" value="HMG"/>
    <property type="match status" value="1"/>
</dbReference>
<evidence type="ECO:0000256" key="3">
    <source>
        <dbReference type="SAM" id="MobiDB-lite"/>
    </source>
</evidence>